<feature type="domain" description="Core-binding (CB)" evidence="3">
    <location>
        <begin position="5"/>
        <end position="111"/>
    </location>
</feature>
<dbReference type="GO" id="GO:0003677">
    <property type="term" value="F:DNA binding"/>
    <property type="evidence" value="ECO:0007669"/>
    <property type="project" value="UniProtKB-UniRule"/>
</dbReference>
<dbReference type="Gene3D" id="1.10.150.130">
    <property type="match status" value="1"/>
</dbReference>
<protein>
    <recommendedName>
        <fullName evidence="3">Core-binding (CB) domain-containing protein</fullName>
    </recommendedName>
</protein>
<comment type="caution">
    <text evidence="4">The sequence shown here is derived from an EMBL/GenBank/DDBJ whole genome shotgun (WGS) entry which is preliminary data.</text>
</comment>
<evidence type="ECO:0000313" key="4">
    <source>
        <dbReference type="EMBL" id="PIY71540.1"/>
    </source>
</evidence>
<dbReference type="GO" id="GO:0015074">
    <property type="term" value="P:DNA integration"/>
    <property type="evidence" value="ECO:0007669"/>
    <property type="project" value="InterPro"/>
</dbReference>
<dbReference type="InterPro" id="IPR044068">
    <property type="entry name" value="CB"/>
</dbReference>
<evidence type="ECO:0000259" key="3">
    <source>
        <dbReference type="PROSITE" id="PS51900"/>
    </source>
</evidence>
<evidence type="ECO:0000256" key="1">
    <source>
        <dbReference type="ARBA" id="ARBA00023125"/>
    </source>
</evidence>
<sequence>MNNQYNLTHFESTFREFLILEKVAPVTIKNYLSDLRHFLGWLPIFLKTKNVSVTLKQVYTEKIPNQVLDMIRSVQHDTIQDYSSYLSQNQTPFKSINRRLSTLRKFFSFCISQGWMSHNPAKKVTNIFNIRHPEFISGSSQVSGMAHSNNLILTTDIIEKTQLSEKELLTKYRDSLQNTKLNEKEILQIMSDLKEFFTIINFRPKADPVIYL</sequence>
<proteinExistence type="predicted"/>
<dbReference type="InterPro" id="IPR004107">
    <property type="entry name" value="Integrase_SAM-like_N"/>
</dbReference>
<accession>A0A2M7QI47</accession>
<name>A0A2M7QI47_9BACT</name>
<organism evidence="4 5">
    <name type="scientific">Candidatus Roizmanbacteria bacterium CG_4_10_14_0_8_um_filter_33_9</name>
    <dbReference type="NCBI Taxonomy" id="1974826"/>
    <lineage>
        <taxon>Bacteria</taxon>
        <taxon>Candidatus Roizmaniibacteriota</taxon>
    </lineage>
</organism>
<dbReference type="Pfam" id="PF02899">
    <property type="entry name" value="Phage_int_SAM_1"/>
    <property type="match status" value="1"/>
</dbReference>
<dbReference type="PROSITE" id="PS51900">
    <property type="entry name" value="CB"/>
    <property type="match status" value="1"/>
</dbReference>
<evidence type="ECO:0000313" key="5">
    <source>
        <dbReference type="Proteomes" id="UP000229401"/>
    </source>
</evidence>
<reference evidence="5" key="1">
    <citation type="submission" date="2017-09" db="EMBL/GenBank/DDBJ databases">
        <title>Depth-based differentiation of microbial function through sediment-hosted aquifers and enrichment of novel symbionts in the deep terrestrial subsurface.</title>
        <authorList>
            <person name="Probst A.J."/>
            <person name="Ladd B."/>
            <person name="Jarett J.K."/>
            <person name="Geller-Mcgrath D.E."/>
            <person name="Sieber C.M.K."/>
            <person name="Emerson J.B."/>
            <person name="Anantharaman K."/>
            <person name="Thomas B.C."/>
            <person name="Malmstrom R."/>
            <person name="Stieglmeier M."/>
            <person name="Klingl A."/>
            <person name="Woyke T."/>
            <person name="Ryan C.M."/>
            <person name="Banfield J.F."/>
        </authorList>
    </citation>
    <scope>NUCLEOTIDE SEQUENCE [LARGE SCALE GENOMIC DNA]</scope>
</reference>
<dbReference type="EMBL" id="PFLI01000189">
    <property type="protein sequence ID" value="PIY71540.1"/>
    <property type="molecule type" value="Genomic_DNA"/>
</dbReference>
<dbReference type="Proteomes" id="UP000229401">
    <property type="component" value="Unassembled WGS sequence"/>
</dbReference>
<dbReference type="SUPFAM" id="SSF47823">
    <property type="entry name" value="lambda integrase-like, N-terminal domain"/>
    <property type="match status" value="1"/>
</dbReference>
<gene>
    <name evidence="4" type="ORF">COY87_05655</name>
</gene>
<keyword evidence="1 2" id="KW-0238">DNA-binding</keyword>
<dbReference type="InterPro" id="IPR010998">
    <property type="entry name" value="Integrase_recombinase_N"/>
</dbReference>
<evidence type="ECO:0000256" key="2">
    <source>
        <dbReference type="PROSITE-ProRule" id="PRU01248"/>
    </source>
</evidence>
<dbReference type="AlphaFoldDB" id="A0A2M7QI47"/>